<feature type="region of interest" description="Disordered" evidence="1">
    <location>
        <begin position="72"/>
        <end position="143"/>
    </location>
</feature>
<name>A0A514DHM5_9CAUD</name>
<keyword evidence="3" id="KW-1185">Reference proteome</keyword>
<dbReference type="KEGG" id="vg:80004815"/>
<dbReference type="Proteomes" id="UP000315956">
    <property type="component" value="Segment"/>
</dbReference>
<evidence type="ECO:0000313" key="2">
    <source>
        <dbReference type="EMBL" id="QDH93109.1"/>
    </source>
</evidence>
<feature type="compositionally biased region" description="Basic and acidic residues" evidence="1">
    <location>
        <begin position="112"/>
        <end position="122"/>
    </location>
</feature>
<gene>
    <name evidence="2" type="primary">51</name>
    <name evidence="2" type="ORF">PBI_MARGAERY_52</name>
</gene>
<dbReference type="EMBL" id="MK937606">
    <property type="protein sequence ID" value="QDH93109.1"/>
    <property type="molecule type" value="Genomic_DNA"/>
</dbReference>
<accession>A0A514DHM5</accession>
<evidence type="ECO:0000313" key="3">
    <source>
        <dbReference type="Proteomes" id="UP000315956"/>
    </source>
</evidence>
<dbReference type="RefSeq" id="YP_010751152.1">
    <property type="nucleotide sequence ID" value="NC_073366.1"/>
</dbReference>
<proteinExistence type="predicted"/>
<dbReference type="Gene3D" id="1.10.10.10">
    <property type="entry name" value="Winged helix-like DNA-binding domain superfamily/Winged helix DNA-binding domain"/>
    <property type="match status" value="1"/>
</dbReference>
<reference evidence="2 3" key="1">
    <citation type="submission" date="2019-05" db="EMBL/GenBank/DDBJ databases">
        <authorList>
            <person name="Stoner T.H."/>
            <person name="Aull H.G."/>
            <person name="Divens A.M."/>
            <person name="Zack K."/>
            <person name="Garlena R.A."/>
            <person name="Russell D.A."/>
            <person name="Pope W.H."/>
            <person name="Jacobs-Sera D."/>
            <person name="Hatfull G.F."/>
        </authorList>
    </citation>
    <scope>NUCLEOTIDE SEQUENCE [LARGE SCALE GENOMIC DNA]</scope>
</reference>
<dbReference type="GeneID" id="80004815"/>
<sequence>MANDAGYAIIPRWMTKDERFTANMILTYVALQSYADESGVAFPSLPKLAARARLGQSTTRAALAKLAAMGVVQKRTRRRDDGGQRSNLYVVLTHDPSRVTPPPGEGAPPARSGREPRQERAPELTTEELTPDELRNGPAATPDQRVFLRDLHIHGGGRTAEEIETWLDGLTVADADAEIREALSAIPRGKGYVGDPEHPGLSEKGREVAARRMIPEET</sequence>
<feature type="compositionally biased region" description="Basic and acidic residues" evidence="1">
    <location>
        <begin position="195"/>
        <end position="218"/>
    </location>
</feature>
<protein>
    <submittedName>
        <fullName evidence="2">Helix-turn-helix DNA binding domain protein</fullName>
    </submittedName>
</protein>
<dbReference type="InterPro" id="IPR036388">
    <property type="entry name" value="WH-like_DNA-bd_sf"/>
</dbReference>
<organism evidence="2 3">
    <name type="scientific">Microbacterium phage Margaery</name>
    <dbReference type="NCBI Taxonomy" id="2591217"/>
    <lineage>
        <taxon>Viruses</taxon>
        <taxon>Duplodnaviria</taxon>
        <taxon>Heunggongvirae</taxon>
        <taxon>Uroviricota</taxon>
        <taxon>Caudoviricetes</taxon>
        <taxon>Hodgkinviridae</taxon>
        <taxon>Margaeryvirus</taxon>
        <taxon>Margaeryvirus margaery</taxon>
    </lineage>
</organism>
<feature type="region of interest" description="Disordered" evidence="1">
    <location>
        <begin position="188"/>
        <end position="218"/>
    </location>
</feature>
<evidence type="ECO:0000256" key="1">
    <source>
        <dbReference type="SAM" id="MobiDB-lite"/>
    </source>
</evidence>